<dbReference type="PROSITE" id="PS00061">
    <property type="entry name" value="ADH_SHORT"/>
    <property type="match status" value="1"/>
</dbReference>
<evidence type="ECO:0000259" key="14">
    <source>
        <dbReference type="Pfam" id="PF22622"/>
    </source>
</evidence>
<dbReference type="OrthoDB" id="3592703at2759"/>
<evidence type="ECO:0000256" key="9">
    <source>
        <dbReference type="ARBA" id="ARBA00023239"/>
    </source>
</evidence>
<dbReference type="Proteomes" id="UP000694845">
    <property type="component" value="Unplaced"/>
</dbReference>
<dbReference type="GO" id="GO:0016491">
    <property type="term" value="F:oxidoreductase activity"/>
    <property type="evidence" value="ECO:0007669"/>
    <property type="project" value="UniProtKB-KW"/>
</dbReference>
<dbReference type="AlphaFoldDB" id="A0A8B7ZN44"/>
<dbReference type="InterPro" id="IPR003033">
    <property type="entry name" value="SCP2_sterol-bd_dom"/>
</dbReference>
<dbReference type="InterPro" id="IPR002347">
    <property type="entry name" value="SDR_fam"/>
</dbReference>
<dbReference type="SUPFAM" id="SSF54637">
    <property type="entry name" value="Thioesterase/thiol ester dehydrase-isomerase"/>
    <property type="match status" value="2"/>
</dbReference>
<organism evidence="15 16">
    <name type="scientific">Acanthaster planci</name>
    <name type="common">Crown-of-thorns starfish</name>
    <dbReference type="NCBI Taxonomy" id="133434"/>
    <lineage>
        <taxon>Eukaryota</taxon>
        <taxon>Metazoa</taxon>
        <taxon>Echinodermata</taxon>
        <taxon>Eleutherozoa</taxon>
        <taxon>Asterozoa</taxon>
        <taxon>Asteroidea</taxon>
        <taxon>Valvatacea</taxon>
        <taxon>Valvatida</taxon>
        <taxon>Acanthasteridae</taxon>
        <taxon>Acanthaster</taxon>
    </lineage>
</organism>
<sequence>MSHRGSPCLYPCSSSWLATFSCQGLGKVYALMFAARGASVVVNDLGVDRHGKGEGTKMADKVVEEIRAKGGKAVANYDSVENGEKLVQTALDNFGRIDIVINNAGILRDRSFARISDTDWDLIHKVHLRGSFLVTRAAWPHMKKQHYGRIIMTSSAAGLYGNFGQANYSAAKMGLVGLANTVSIEGAKYNITCNTIAPIAGSRLTEDVMPEEVFNLMKSEYIAPVVLYLCHEDCTQTRGIFEAGAGWVGQVKIQRGGGVVCSTEGEPLTPEAVRDNWSSVCDMGDCDYPSGVGESTMLVVQALEKAKSQPGKRNIVRSTTAAGGSVINPDLAVGQKFPSPPFTITPNDVILYALGVGASTVQPGHLKFLFELNEDFCTLPSFGVLLGQSGMGKLFTGTLPGLESIDITKILHGEQFLEVYQPIPTSGTLSAESEIVDILDKRSGALIVVESKAYDQNRQLVCSNQASIFLVGAGGFGGKKTSSKVKPTVEPPSRPPDASVKQVTSFDQAALYRLSGDTNPLHIDPTFAAMGGFDKPILHGLCTFGFSCRHVLKQYADDDVTKFKAVKCRFSKPIVPGQTIQTDMWREGNRIHFQTKVAETGSVIISGAYVDLINLAPQPAAAEVSRLRTGSESSVTSGLQSDLLFQEMGRQLSIQTDMVKKVKGVFLYNISKGGKPASQWTVDLKTPGGAVYQGAPKTGKADVTVKMSDEDFVAIAVGKLNPQQAFMKGRLTVKGNLMLLQKMTQLLMASAKL</sequence>
<dbReference type="Gene3D" id="3.40.50.720">
    <property type="entry name" value="NAD(P)-binding Rossmann-like Domain"/>
    <property type="match status" value="1"/>
</dbReference>
<dbReference type="Pfam" id="PF02036">
    <property type="entry name" value="SCP2"/>
    <property type="match status" value="1"/>
</dbReference>
<dbReference type="CDD" id="cd03448">
    <property type="entry name" value="HDE_HSD"/>
    <property type="match status" value="1"/>
</dbReference>
<dbReference type="Pfam" id="PF00106">
    <property type="entry name" value="adh_short"/>
    <property type="match status" value="1"/>
</dbReference>
<evidence type="ECO:0000313" key="15">
    <source>
        <dbReference type="Proteomes" id="UP000694845"/>
    </source>
</evidence>
<evidence type="ECO:0000256" key="3">
    <source>
        <dbReference type="ARBA" id="ARBA00006484"/>
    </source>
</evidence>
<accession>A0A8B7ZN44</accession>
<dbReference type="Gene3D" id="3.10.129.10">
    <property type="entry name" value="Hotdog Thioesterase"/>
    <property type="match status" value="2"/>
</dbReference>
<gene>
    <name evidence="16" type="primary">LOC110987677</name>
</gene>
<name>A0A8B7ZN44_ACAPL</name>
<comment type="subcellular location">
    <subcellularLocation>
        <location evidence="1">Peroxisome</location>
    </subcellularLocation>
</comment>
<dbReference type="PANTHER" id="PTHR45024:SF2">
    <property type="entry name" value="SCP2 DOMAIN-CONTAINING PROTEIN"/>
    <property type="match status" value="1"/>
</dbReference>
<dbReference type="SUPFAM" id="SSF51735">
    <property type="entry name" value="NAD(P)-binding Rossmann-fold domains"/>
    <property type="match status" value="1"/>
</dbReference>
<keyword evidence="6" id="KW-0443">Lipid metabolism</keyword>
<dbReference type="GeneID" id="110987677"/>
<dbReference type="Gene3D" id="3.30.1050.10">
    <property type="entry name" value="SCP2 sterol-binding domain"/>
    <property type="match status" value="1"/>
</dbReference>
<evidence type="ECO:0000256" key="6">
    <source>
        <dbReference type="ARBA" id="ARBA00023098"/>
    </source>
</evidence>
<feature type="domain" description="MaoC-like" evidence="12">
    <location>
        <begin position="490"/>
        <end position="604"/>
    </location>
</feature>
<dbReference type="GO" id="GO:0005777">
    <property type="term" value="C:peroxisome"/>
    <property type="evidence" value="ECO:0007669"/>
    <property type="project" value="UniProtKB-SubCell"/>
</dbReference>
<evidence type="ECO:0000256" key="5">
    <source>
        <dbReference type="ARBA" id="ARBA00023002"/>
    </source>
</evidence>
<dbReference type="InterPro" id="IPR036527">
    <property type="entry name" value="SCP2_sterol-bd_dom_sf"/>
</dbReference>
<dbReference type="InterPro" id="IPR054357">
    <property type="entry name" value="MFE-2_N"/>
</dbReference>
<keyword evidence="4" id="KW-0276">Fatty acid metabolism</keyword>
<dbReference type="CDD" id="cd05353">
    <property type="entry name" value="hydroxyacyl-CoA-like_DH_SDR_c-like"/>
    <property type="match status" value="1"/>
</dbReference>
<dbReference type="FunFam" id="3.40.50.720:FF:000185">
    <property type="entry name" value="peroxisomal multifunctional enzyme type 2"/>
    <property type="match status" value="1"/>
</dbReference>
<dbReference type="UniPathway" id="UPA00659"/>
<evidence type="ECO:0000259" key="13">
    <source>
        <dbReference type="Pfam" id="PF02036"/>
    </source>
</evidence>
<comment type="similarity">
    <text evidence="3">Belongs to the short-chain dehydrogenases/reductases (SDR) family.</text>
</comment>
<proteinExistence type="inferred from homology"/>
<evidence type="ECO:0000256" key="7">
    <source>
        <dbReference type="ARBA" id="ARBA00023140"/>
    </source>
</evidence>
<dbReference type="PANTHER" id="PTHR45024">
    <property type="entry name" value="DEHYDROGENASES, SHORT CHAIN"/>
    <property type="match status" value="1"/>
</dbReference>
<dbReference type="Pfam" id="PF22622">
    <property type="entry name" value="MFE-2_hydrat-2_N"/>
    <property type="match status" value="1"/>
</dbReference>
<dbReference type="Pfam" id="PF01575">
    <property type="entry name" value="MaoC_dehydratas"/>
    <property type="match status" value="1"/>
</dbReference>
<protein>
    <recommendedName>
        <fullName evidence="10">Peroxisomal multifunctional enzyme type 2</fullName>
    </recommendedName>
</protein>
<evidence type="ECO:0000259" key="12">
    <source>
        <dbReference type="Pfam" id="PF01575"/>
    </source>
</evidence>
<evidence type="ECO:0000256" key="4">
    <source>
        <dbReference type="ARBA" id="ARBA00022832"/>
    </source>
</evidence>
<dbReference type="SUPFAM" id="SSF55718">
    <property type="entry name" value="SCP-like"/>
    <property type="match status" value="1"/>
</dbReference>
<reference evidence="16" key="1">
    <citation type="submission" date="2025-08" db="UniProtKB">
        <authorList>
            <consortium name="RefSeq"/>
        </authorList>
    </citation>
    <scope>IDENTIFICATION</scope>
</reference>
<keyword evidence="7" id="KW-0576">Peroxisome</keyword>
<evidence type="ECO:0000313" key="16">
    <source>
        <dbReference type="RefSeq" id="XP_022106315.1"/>
    </source>
</evidence>
<dbReference type="PRINTS" id="PR00080">
    <property type="entry name" value="SDRFAMILY"/>
</dbReference>
<dbReference type="GO" id="GO:0018812">
    <property type="term" value="F:3-hydroxyacyl-CoA dehydratase activity"/>
    <property type="evidence" value="ECO:0007669"/>
    <property type="project" value="UniProtKB-ARBA"/>
</dbReference>
<dbReference type="GO" id="GO:0016853">
    <property type="term" value="F:isomerase activity"/>
    <property type="evidence" value="ECO:0007669"/>
    <property type="project" value="UniProtKB-KW"/>
</dbReference>
<evidence type="ECO:0000256" key="1">
    <source>
        <dbReference type="ARBA" id="ARBA00004275"/>
    </source>
</evidence>
<feature type="domain" description="SCP2" evidence="13">
    <location>
        <begin position="654"/>
        <end position="747"/>
    </location>
</feature>
<dbReference type="InterPro" id="IPR002539">
    <property type="entry name" value="MaoC-like_dom"/>
</dbReference>
<dbReference type="FunFam" id="3.10.129.10:FF:000013">
    <property type="entry name" value="Peroxisomal multifunctional enzyme type 2"/>
    <property type="match status" value="1"/>
</dbReference>
<dbReference type="InterPro" id="IPR051687">
    <property type="entry name" value="Peroxisomal_Beta-Oxidation"/>
</dbReference>
<feature type="region of interest" description="Disordered" evidence="11">
    <location>
        <begin position="479"/>
        <end position="500"/>
    </location>
</feature>
<keyword evidence="8" id="KW-0413">Isomerase</keyword>
<dbReference type="GO" id="GO:0006635">
    <property type="term" value="P:fatty acid beta-oxidation"/>
    <property type="evidence" value="ECO:0007669"/>
    <property type="project" value="UniProtKB-UniPathway"/>
</dbReference>
<feature type="domain" description="Peroxisomal multifunctional enzyme type 2-like N-terminal" evidence="14">
    <location>
        <begin position="342"/>
        <end position="472"/>
    </location>
</feature>
<dbReference type="InterPro" id="IPR036291">
    <property type="entry name" value="NAD(P)-bd_dom_sf"/>
</dbReference>
<dbReference type="Gene3D" id="1.10.287.4290">
    <property type="match status" value="1"/>
</dbReference>
<evidence type="ECO:0000256" key="2">
    <source>
        <dbReference type="ARBA" id="ARBA00005005"/>
    </source>
</evidence>
<dbReference type="KEGG" id="aplc:110987677"/>
<keyword evidence="9" id="KW-0456">Lyase</keyword>
<keyword evidence="15" id="KW-1185">Reference proteome</keyword>
<evidence type="ECO:0000256" key="8">
    <source>
        <dbReference type="ARBA" id="ARBA00023235"/>
    </source>
</evidence>
<keyword evidence="5" id="KW-0560">Oxidoreductase</keyword>
<dbReference type="PRINTS" id="PR00081">
    <property type="entry name" value="GDHRDH"/>
</dbReference>
<comment type="pathway">
    <text evidence="2">Lipid metabolism; fatty acid beta-oxidation.</text>
</comment>
<evidence type="ECO:0000256" key="10">
    <source>
        <dbReference type="ARBA" id="ARBA00073497"/>
    </source>
</evidence>
<dbReference type="InterPro" id="IPR029069">
    <property type="entry name" value="HotDog_dom_sf"/>
</dbReference>
<dbReference type="InterPro" id="IPR020904">
    <property type="entry name" value="Sc_DH/Rdtase_CS"/>
</dbReference>
<dbReference type="PROSITE" id="PS51257">
    <property type="entry name" value="PROKAR_LIPOPROTEIN"/>
    <property type="match status" value="1"/>
</dbReference>
<evidence type="ECO:0000256" key="11">
    <source>
        <dbReference type="SAM" id="MobiDB-lite"/>
    </source>
</evidence>
<dbReference type="RefSeq" id="XP_022106315.1">
    <property type="nucleotide sequence ID" value="XM_022250623.1"/>
</dbReference>